<dbReference type="InterPro" id="IPR011008">
    <property type="entry name" value="Dimeric_a/b-barrel"/>
</dbReference>
<dbReference type="InterPro" id="IPR009799">
    <property type="entry name" value="EthD_dom"/>
</dbReference>
<keyword evidence="3" id="KW-1185">Reference proteome</keyword>
<organism evidence="2 3">
    <name type="scientific">Salinactinospora qingdaonensis</name>
    <dbReference type="NCBI Taxonomy" id="702744"/>
    <lineage>
        <taxon>Bacteria</taxon>
        <taxon>Bacillati</taxon>
        <taxon>Actinomycetota</taxon>
        <taxon>Actinomycetes</taxon>
        <taxon>Streptosporangiales</taxon>
        <taxon>Nocardiopsidaceae</taxon>
        <taxon>Salinactinospora</taxon>
    </lineage>
</organism>
<dbReference type="RefSeq" id="WP_344970023.1">
    <property type="nucleotide sequence ID" value="NZ_BAABDD010000007.1"/>
</dbReference>
<sequence>MIHQFIFAAPKPGMSVEEFQDYWLNVHAVRYAAKIPQIRRYLIDTRIPFEADLGVPALPHQGIAEIWLDNEEEQLASLQTEEFLQGARADEPNWAAFWQTIVIDTTEHPVGPGLPHDPAAAGVKMTTLLKRMPGTALSDYRERTLGSYAAAVATLPGLTGYLHCHTRDGGYIFGEAAFDSVEQMWFADRAALRQALASPAYEQQVRPERDRMADPNYVFSMTCHEHWVVGPQPREEAMAAR</sequence>
<name>A0ABP7FIQ0_9ACTN</name>
<evidence type="ECO:0000259" key="1">
    <source>
        <dbReference type="Pfam" id="PF07110"/>
    </source>
</evidence>
<dbReference type="Gene3D" id="3.30.70.100">
    <property type="match status" value="2"/>
</dbReference>
<dbReference type="SUPFAM" id="SSF54909">
    <property type="entry name" value="Dimeric alpha+beta barrel"/>
    <property type="match status" value="2"/>
</dbReference>
<proteinExistence type="predicted"/>
<evidence type="ECO:0000313" key="2">
    <source>
        <dbReference type="EMBL" id="GAA3740236.1"/>
    </source>
</evidence>
<protein>
    <recommendedName>
        <fullName evidence="1">EthD domain-containing protein</fullName>
    </recommendedName>
</protein>
<accession>A0ABP7FIQ0</accession>
<gene>
    <name evidence="2" type="ORF">GCM10022402_20010</name>
</gene>
<feature type="domain" description="EthD" evidence="1">
    <location>
        <begin position="169"/>
        <end position="215"/>
    </location>
</feature>
<feature type="domain" description="EthD" evidence="1">
    <location>
        <begin position="11"/>
        <end position="96"/>
    </location>
</feature>
<evidence type="ECO:0000313" key="3">
    <source>
        <dbReference type="Proteomes" id="UP001500908"/>
    </source>
</evidence>
<dbReference type="Pfam" id="PF07110">
    <property type="entry name" value="EthD"/>
    <property type="match status" value="2"/>
</dbReference>
<dbReference type="Proteomes" id="UP001500908">
    <property type="component" value="Unassembled WGS sequence"/>
</dbReference>
<reference evidence="3" key="1">
    <citation type="journal article" date="2019" name="Int. J. Syst. Evol. Microbiol.">
        <title>The Global Catalogue of Microorganisms (GCM) 10K type strain sequencing project: providing services to taxonomists for standard genome sequencing and annotation.</title>
        <authorList>
            <consortium name="The Broad Institute Genomics Platform"/>
            <consortium name="The Broad Institute Genome Sequencing Center for Infectious Disease"/>
            <person name="Wu L."/>
            <person name="Ma J."/>
        </authorList>
    </citation>
    <scope>NUCLEOTIDE SEQUENCE [LARGE SCALE GENOMIC DNA]</scope>
    <source>
        <strain evidence="3">JCM 17137</strain>
    </source>
</reference>
<comment type="caution">
    <text evidence="2">The sequence shown here is derived from an EMBL/GenBank/DDBJ whole genome shotgun (WGS) entry which is preliminary data.</text>
</comment>
<dbReference type="EMBL" id="BAABDD010000007">
    <property type="protein sequence ID" value="GAA3740236.1"/>
    <property type="molecule type" value="Genomic_DNA"/>
</dbReference>